<organism evidence="2">
    <name type="scientific">Acromyrmex echinatior</name>
    <name type="common">Panamanian leafcutter ant</name>
    <name type="synonym">Acromyrmex octospinosus echinatior</name>
    <dbReference type="NCBI Taxonomy" id="103372"/>
    <lineage>
        <taxon>Eukaryota</taxon>
        <taxon>Metazoa</taxon>
        <taxon>Ecdysozoa</taxon>
        <taxon>Arthropoda</taxon>
        <taxon>Hexapoda</taxon>
        <taxon>Insecta</taxon>
        <taxon>Pterygota</taxon>
        <taxon>Neoptera</taxon>
        <taxon>Endopterygota</taxon>
        <taxon>Hymenoptera</taxon>
        <taxon>Apocrita</taxon>
        <taxon>Aculeata</taxon>
        <taxon>Formicoidea</taxon>
        <taxon>Formicidae</taxon>
        <taxon>Myrmicinae</taxon>
        <taxon>Acromyrmex</taxon>
    </lineage>
</organism>
<dbReference type="InParanoid" id="F4X5E5"/>
<keyword evidence="2" id="KW-1185">Reference proteome</keyword>
<dbReference type="EMBL" id="GL888716">
    <property type="protein sequence ID" value="EGI58301.1"/>
    <property type="molecule type" value="Genomic_DNA"/>
</dbReference>
<evidence type="ECO:0000313" key="1">
    <source>
        <dbReference type="EMBL" id="EGI58301.1"/>
    </source>
</evidence>
<dbReference type="AlphaFoldDB" id="F4X5E5"/>
<name>F4X5E5_ACREC</name>
<evidence type="ECO:0000313" key="2">
    <source>
        <dbReference type="Proteomes" id="UP000007755"/>
    </source>
</evidence>
<protein>
    <submittedName>
        <fullName evidence="1">Uncharacterized protein</fullName>
    </submittedName>
</protein>
<accession>F4X5E5</accession>
<reference evidence="1" key="1">
    <citation type="submission" date="2011-05" db="EMBL/GenBank/DDBJ databases">
        <title>The genome of the leaf-cutting ant Acromyrmex echinatior suggests key adaptations to social evolution and fungus farming.</title>
        <authorList>
            <person name="Nygaard S."/>
            <person name="Zhang G."/>
        </authorList>
    </citation>
    <scope>NUCLEOTIDE SEQUENCE</scope>
</reference>
<gene>
    <name evidence="1" type="ORF">G5I_13577</name>
</gene>
<dbReference type="Proteomes" id="UP000007755">
    <property type="component" value="Unassembled WGS sequence"/>
</dbReference>
<proteinExistence type="predicted"/>
<sequence>MCVVDILKPHVDIDFTLTESSKQRITTLANSRRRNAFAKEGSIISQGIISEKKRERERRKNEKLRTFSYDSNVEAVIMSHFLNRAVILDSSDKRKSITHLIAPLCDRCIEYHRVASSARGKARRVDERNAFAEFVITDDTGTIRRPLNTQDIGVKSLSVHLTPEYMVREAHAYVEATEGFTEFSLELDSVSCITSMSLLKRVQIELEIVSTLTKARQVVKFQDFHAELAFSAHHGEELQEGAKEVRPLMVRGRNAVIDFDSRRRPSTVLLDQPDTLRPGISKLDSVNPEYLLSFIFIQHSVTNNMTNKDKMILELTKLNFGTQS</sequence>